<dbReference type="EMBL" id="BSTJ01000011">
    <property type="protein sequence ID" value="GLY79240.1"/>
    <property type="molecule type" value="Genomic_DNA"/>
</dbReference>
<dbReference type="PANTHER" id="PTHR43048:SF5">
    <property type="entry name" value="BLR5325 PROTEIN"/>
    <property type="match status" value="1"/>
</dbReference>
<gene>
    <name evidence="3" type="ORF">Airi01_075070</name>
</gene>
<evidence type="ECO:0000313" key="3">
    <source>
        <dbReference type="EMBL" id="GLY79240.1"/>
    </source>
</evidence>
<name>A0A9W6RSR1_9ACTN</name>
<dbReference type="PANTHER" id="PTHR43048">
    <property type="entry name" value="METHYLMALONYL-COA EPIMERASE"/>
    <property type="match status" value="1"/>
</dbReference>
<proteinExistence type="predicted"/>
<sequence>MSECRITHVRYVGLGVRAFDRQAGFYQDLWGLVQEDSESGVSYLAAPGSADPYALRLRKADDDRVDVVSFAVPAAGDVDWYAERLIARGVPIVSGPALLGTAGGGYGLRFHDPDGRTLEIAAGVAARTAREVAEREHVPTGLSHVVLNSPDLPAITRWYADTLGFAVTDYLEDVMVFLKSATDFHHCLAFAQGPHVSLNHVAYETRGLDEYLRATGSMMRAGGDLVWGPGRHGPGDNTFAYFCDESGFVAEYTTALERITDFEAWVPRVWKRVPEESDQWGTACVRRPEPFVGRPDPGLWTPPPF</sequence>
<organism evidence="3 4">
    <name type="scientific">Actinoallomurus iriomotensis</name>
    <dbReference type="NCBI Taxonomy" id="478107"/>
    <lineage>
        <taxon>Bacteria</taxon>
        <taxon>Bacillati</taxon>
        <taxon>Actinomycetota</taxon>
        <taxon>Actinomycetes</taxon>
        <taxon>Streptosporangiales</taxon>
        <taxon>Thermomonosporaceae</taxon>
        <taxon>Actinoallomurus</taxon>
    </lineage>
</organism>
<protein>
    <submittedName>
        <fullName evidence="3">Oxidoreductase</fullName>
    </submittedName>
</protein>
<dbReference type="SUPFAM" id="SSF54593">
    <property type="entry name" value="Glyoxalase/Bleomycin resistance protein/Dihydroxybiphenyl dioxygenase"/>
    <property type="match status" value="1"/>
</dbReference>
<dbReference type="InterPro" id="IPR051785">
    <property type="entry name" value="MMCE/EMCE_epimerase"/>
</dbReference>
<keyword evidence="1" id="KW-0479">Metal-binding</keyword>
<evidence type="ECO:0000259" key="2">
    <source>
        <dbReference type="PROSITE" id="PS51819"/>
    </source>
</evidence>
<evidence type="ECO:0000256" key="1">
    <source>
        <dbReference type="ARBA" id="ARBA00022723"/>
    </source>
</evidence>
<dbReference type="Pfam" id="PF00903">
    <property type="entry name" value="Glyoxalase"/>
    <property type="match status" value="2"/>
</dbReference>
<accession>A0A9W6RSR1</accession>
<dbReference type="AlphaFoldDB" id="A0A9W6RSR1"/>
<dbReference type="InterPro" id="IPR037523">
    <property type="entry name" value="VOC_core"/>
</dbReference>
<feature type="domain" description="VOC" evidence="2">
    <location>
        <begin position="5"/>
        <end position="123"/>
    </location>
</feature>
<dbReference type="PROSITE" id="PS51819">
    <property type="entry name" value="VOC"/>
    <property type="match status" value="2"/>
</dbReference>
<dbReference type="InterPro" id="IPR004360">
    <property type="entry name" value="Glyas_Fos-R_dOase_dom"/>
</dbReference>
<dbReference type="Proteomes" id="UP001165135">
    <property type="component" value="Unassembled WGS sequence"/>
</dbReference>
<dbReference type="RefSeq" id="WP_285630394.1">
    <property type="nucleotide sequence ID" value="NZ_BSTJ01000011.1"/>
</dbReference>
<dbReference type="InterPro" id="IPR029068">
    <property type="entry name" value="Glyas_Bleomycin-R_OHBP_Dase"/>
</dbReference>
<evidence type="ECO:0000313" key="4">
    <source>
        <dbReference type="Proteomes" id="UP001165135"/>
    </source>
</evidence>
<dbReference type="GO" id="GO:0046872">
    <property type="term" value="F:metal ion binding"/>
    <property type="evidence" value="ECO:0007669"/>
    <property type="project" value="UniProtKB-KW"/>
</dbReference>
<dbReference type="GO" id="GO:0004493">
    <property type="term" value="F:methylmalonyl-CoA epimerase activity"/>
    <property type="evidence" value="ECO:0007669"/>
    <property type="project" value="TreeGrafter"/>
</dbReference>
<dbReference type="Gene3D" id="3.10.180.10">
    <property type="entry name" value="2,3-Dihydroxybiphenyl 1,2-Dioxygenase, domain 1"/>
    <property type="match status" value="2"/>
</dbReference>
<dbReference type="GO" id="GO:0046491">
    <property type="term" value="P:L-methylmalonyl-CoA metabolic process"/>
    <property type="evidence" value="ECO:0007669"/>
    <property type="project" value="TreeGrafter"/>
</dbReference>
<feature type="domain" description="VOC" evidence="2">
    <location>
        <begin position="141"/>
        <end position="255"/>
    </location>
</feature>
<comment type="caution">
    <text evidence="3">The sequence shown here is derived from an EMBL/GenBank/DDBJ whole genome shotgun (WGS) entry which is preliminary data.</text>
</comment>
<reference evidence="3" key="1">
    <citation type="submission" date="2023-03" db="EMBL/GenBank/DDBJ databases">
        <title>Actinoallomurus iriomotensis NBRC 103681.</title>
        <authorList>
            <person name="Ichikawa N."/>
            <person name="Sato H."/>
            <person name="Tonouchi N."/>
        </authorList>
    </citation>
    <scope>NUCLEOTIDE SEQUENCE</scope>
    <source>
        <strain evidence="3">NBRC 103681</strain>
    </source>
</reference>